<dbReference type="Pfam" id="PF00501">
    <property type="entry name" value="AMP-binding"/>
    <property type="match status" value="1"/>
</dbReference>
<reference evidence="4 5" key="1">
    <citation type="submission" date="2015-02" db="EMBL/GenBank/DDBJ databases">
        <title>Draft genome sequence of Kitasatospora griseola MF730-N6, a bafilomycin, terpentecin and satosporin producer.</title>
        <authorList>
            <person name="Arens J.C."/>
            <person name="Haltli B."/>
            <person name="Kerr R.G."/>
        </authorList>
    </citation>
    <scope>NUCLEOTIDE SEQUENCE [LARGE SCALE GENOMIC DNA]</scope>
    <source>
        <strain evidence="4 5">MF730-N6</strain>
    </source>
</reference>
<dbReference type="PATRIC" id="fig|2064.6.peg.1213"/>
<evidence type="ECO:0000259" key="3">
    <source>
        <dbReference type="PROSITE" id="PS50075"/>
    </source>
</evidence>
<dbReference type="InterPro" id="IPR045851">
    <property type="entry name" value="AMP-bd_C_sf"/>
</dbReference>
<dbReference type="GO" id="GO:0008610">
    <property type="term" value="P:lipid biosynthetic process"/>
    <property type="evidence" value="ECO:0007669"/>
    <property type="project" value="UniProtKB-ARBA"/>
</dbReference>
<dbReference type="PANTHER" id="PTHR45527:SF1">
    <property type="entry name" value="FATTY ACID SYNTHASE"/>
    <property type="match status" value="1"/>
</dbReference>
<name>A0A0D0NF17_KITGR</name>
<dbReference type="InterPro" id="IPR036736">
    <property type="entry name" value="ACP-like_sf"/>
</dbReference>
<dbReference type="Gene3D" id="3.30.559.10">
    <property type="entry name" value="Chloramphenicol acetyltransferase-like domain"/>
    <property type="match status" value="1"/>
</dbReference>
<dbReference type="Gene3D" id="3.40.50.12780">
    <property type="entry name" value="N-terminal domain of ligase-like"/>
    <property type="match status" value="1"/>
</dbReference>
<dbReference type="AlphaFoldDB" id="A0A0D0NF17"/>
<dbReference type="Gene3D" id="3.30.300.30">
    <property type="match status" value="1"/>
</dbReference>
<accession>A0A0D0NF17</accession>
<dbReference type="GO" id="GO:0031177">
    <property type="term" value="F:phosphopantetheine binding"/>
    <property type="evidence" value="ECO:0007669"/>
    <property type="project" value="TreeGrafter"/>
</dbReference>
<dbReference type="RefSeq" id="WP_043908445.1">
    <property type="nucleotide sequence ID" value="NZ_JXZB01000001.1"/>
</dbReference>
<dbReference type="InterPro" id="IPR009081">
    <property type="entry name" value="PP-bd_ACP"/>
</dbReference>
<dbReference type="GO" id="GO:0005829">
    <property type="term" value="C:cytosol"/>
    <property type="evidence" value="ECO:0007669"/>
    <property type="project" value="TreeGrafter"/>
</dbReference>
<evidence type="ECO:0000256" key="1">
    <source>
        <dbReference type="ARBA" id="ARBA00001957"/>
    </source>
</evidence>
<dbReference type="Gene3D" id="3.30.559.30">
    <property type="entry name" value="Nonribosomal peptide synthetase, condensation domain"/>
    <property type="match status" value="1"/>
</dbReference>
<evidence type="ECO:0000256" key="2">
    <source>
        <dbReference type="SAM" id="MobiDB-lite"/>
    </source>
</evidence>
<dbReference type="SUPFAM" id="SSF47336">
    <property type="entry name" value="ACP-like"/>
    <property type="match status" value="1"/>
</dbReference>
<dbReference type="EMBL" id="JXZB01000001">
    <property type="protein sequence ID" value="KIQ66880.1"/>
    <property type="molecule type" value="Genomic_DNA"/>
</dbReference>
<dbReference type="PANTHER" id="PTHR45527">
    <property type="entry name" value="NONRIBOSOMAL PEPTIDE SYNTHETASE"/>
    <property type="match status" value="1"/>
</dbReference>
<dbReference type="Proteomes" id="UP000032066">
    <property type="component" value="Unassembled WGS sequence"/>
</dbReference>
<comment type="cofactor">
    <cofactor evidence="1">
        <name>pantetheine 4'-phosphate</name>
        <dbReference type="ChEBI" id="CHEBI:47942"/>
    </cofactor>
</comment>
<keyword evidence="5" id="KW-1185">Reference proteome</keyword>
<dbReference type="PROSITE" id="PS50075">
    <property type="entry name" value="CARRIER"/>
    <property type="match status" value="1"/>
</dbReference>
<protein>
    <recommendedName>
        <fullName evidence="3">Carrier domain-containing protein</fullName>
    </recommendedName>
</protein>
<comment type="caution">
    <text evidence="4">The sequence shown here is derived from an EMBL/GenBank/DDBJ whole genome shotgun (WGS) entry which is preliminary data.</text>
</comment>
<dbReference type="InterPro" id="IPR001242">
    <property type="entry name" value="Condensation_dom"/>
</dbReference>
<dbReference type="STRING" id="2064.TR51_05500"/>
<feature type="domain" description="Carrier" evidence="3">
    <location>
        <begin position="961"/>
        <end position="1035"/>
    </location>
</feature>
<proteinExistence type="predicted"/>
<dbReference type="SUPFAM" id="SSF56801">
    <property type="entry name" value="Acetyl-CoA synthetase-like"/>
    <property type="match status" value="1"/>
</dbReference>
<evidence type="ECO:0000313" key="5">
    <source>
        <dbReference type="Proteomes" id="UP000032066"/>
    </source>
</evidence>
<dbReference type="InterPro" id="IPR042099">
    <property type="entry name" value="ANL_N_sf"/>
</dbReference>
<dbReference type="GO" id="GO:0009239">
    <property type="term" value="P:enterobactin biosynthetic process"/>
    <property type="evidence" value="ECO:0007669"/>
    <property type="project" value="TreeGrafter"/>
</dbReference>
<dbReference type="Pfam" id="PF00668">
    <property type="entry name" value="Condensation"/>
    <property type="match status" value="1"/>
</dbReference>
<dbReference type="OrthoDB" id="3488622at2"/>
<dbReference type="InterPro" id="IPR023213">
    <property type="entry name" value="CAT-like_dom_sf"/>
</dbReference>
<feature type="region of interest" description="Disordered" evidence="2">
    <location>
        <begin position="1041"/>
        <end position="1066"/>
    </location>
</feature>
<dbReference type="CDD" id="cd19531">
    <property type="entry name" value="LCL_NRPS-like"/>
    <property type="match status" value="1"/>
</dbReference>
<gene>
    <name evidence="4" type="ORF">TR51_05500</name>
</gene>
<dbReference type="InterPro" id="IPR000873">
    <property type="entry name" value="AMP-dep_synth/lig_dom"/>
</dbReference>
<sequence>MTNRGRASFTQERFFFLDELQPGNPAYVVAFALRMEGLLDRAELADAIRRVAGKHAILRTRLVMSDGELQQEARDDVLPDIEWTQRTPVGREAQDEYLRDLVASEARRPFSLGTGQVLRARIVSWTADEHALVVLVHHVACDGWGVGLLLDAIAEEYNTGTSRSPEITYLEYAEAQREAWAHNSSGVAYWREMLDGAPRLSLATDHRRPDVLTFRGAALRRPVDPAVVRRLTEWAKERGVTLFAVALAAYAQVLGRHAGQREVVIGVPVANRVEEAEEQLLGCLVNTLPVRVDLSGHPTFAELVTRTWRTALTAFGHQDVPFEQIVQASGEQRHLSHSPIYQTMLTVQNFTFTVPEFAGMRVNEVDIQIDAAKFDVGVTLDVSTRSPYLRADFSTELFDEATIAGLLTHFQTLLESVVSGAEPEPEMVGPEERALVIDQWNPRADAVGDLPSVLHSFLGRAARTPDAAALAHRGGTLSYAELDAWSNGIAAALAGAGAGKGDRVGLLLGRSAAVAASILGVWKAGCAYVPLDPEWPGRRLDEILDSARPTAVVADSAVSEVRQSADVRGFAWIDAWEVDRAAPVPAAAPDPDETACVVYASDATGLHGVPVRHRALSALCGPGLLGAEVDASDRWLGAHDFSTDLATWELCGALASGGCLVLAEEADLADPDRLARLVRDERITVLNRTPGALRRLLPALLGTTPGDEPVAVRHVVVSGAEALSWSELASLVDPERLPAVFVGLYAVTEGGIYVTGRRVPAADLHTVRDGDLGVPLPHVRCYVLDDGRRPVGVNVAGELHIGGTSVPSGHLGADGPADGRFGRDPYGPATVYRTGDLVRWSHDGRLMRVARDDGRATVRLGGHRVDLAEIEAAFLRLPGVSGCAAAADGDEAVVFVCCDPGAGTDVGAELPAFMVPSRVFVVPEIPRDAAGRADTRRLLADHVAESTQAAPEPVDATAEPAASGRLVEQIRQIWADVLKQPDLEPTENFFDAGGHSLALIVAQRRMAAVGLKTSITELFRCGTAAACAAHFEQAAVPIADDKAEQRRSGRDSLARRRRVERGGNHV</sequence>
<evidence type="ECO:0000313" key="4">
    <source>
        <dbReference type="EMBL" id="KIQ66880.1"/>
    </source>
</evidence>
<dbReference type="Gene3D" id="1.10.1200.10">
    <property type="entry name" value="ACP-like"/>
    <property type="match status" value="1"/>
</dbReference>
<dbReference type="GO" id="GO:0009366">
    <property type="term" value="C:enterobactin synthetase complex"/>
    <property type="evidence" value="ECO:0007669"/>
    <property type="project" value="TreeGrafter"/>
</dbReference>
<dbReference type="GO" id="GO:0043041">
    <property type="term" value="P:amino acid activation for nonribosomal peptide biosynthetic process"/>
    <property type="evidence" value="ECO:0007669"/>
    <property type="project" value="TreeGrafter"/>
</dbReference>
<dbReference type="Pfam" id="PF00550">
    <property type="entry name" value="PP-binding"/>
    <property type="match status" value="1"/>
</dbReference>
<dbReference type="GO" id="GO:0047527">
    <property type="term" value="F:2,3-dihydroxybenzoate-serine ligase activity"/>
    <property type="evidence" value="ECO:0007669"/>
    <property type="project" value="TreeGrafter"/>
</dbReference>
<dbReference type="SUPFAM" id="SSF52777">
    <property type="entry name" value="CoA-dependent acyltransferases"/>
    <property type="match status" value="2"/>
</dbReference>
<organism evidence="4 5">
    <name type="scientific">Kitasatospora griseola</name>
    <name type="common">Streptomyces griseolosporeus</name>
    <dbReference type="NCBI Taxonomy" id="2064"/>
    <lineage>
        <taxon>Bacteria</taxon>
        <taxon>Bacillati</taxon>
        <taxon>Actinomycetota</taxon>
        <taxon>Actinomycetes</taxon>
        <taxon>Kitasatosporales</taxon>
        <taxon>Streptomycetaceae</taxon>
        <taxon>Kitasatospora</taxon>
    </lineage>
</organism>